<dbReference type="Proteomes" id="UP000250831">
    <property type="component" value="Unassembled WGS sequence"/>
</dbReference>
<keyword evidence="9" id="KW-1185">Reference proteome</keyword>
<comment type="similarity">
    <text evidence="4">Belongs to the TonB-dependent receptor family.</text>
</comment>
<dbReference type="EMBL" id="QCXX01000006">
    <property type="protein sequence ID" value="PUV22690.1"/>
    <property type="molecule type" value="Genomic_DNA"/>
</dbReference>
<evidence type="ECO:0000259" key="7">
    <source>
        <dbReference type="Pfam" id="PF07715"/>
    </source>
</evidence>
<comment type="caution">
    <text evidence="8">The sequence shown here is derived from an EMBL/GenBank/DDBJ whole genome shotgun (WGS) entry which is preliminary data.</text>
</comment>
<dbReference type="InterPro" id="IPR000531">
    <property type="entry name" value="Beta-barrel_TonB"/>
</dbReference>
<protein>
    <submittedName>
        <fullName evidence="8">TonB-dependent receptor</fullName>
    </submittedName>
</protein>
<dbReference type="Pfam" id="PF13620">
    <property type="entry name" value="CarboxypepD_reg"/>
    <property type="match status" value="1"/>
</dbReference>
<sequence>MEPQLQLKRIAAAITFVVAASTTVYAQGSGKVAGKVTNVKTGETIAGVTVKVLGTSRVGSSDVTGNYNIPAVPAGKYTLEFSYLGFATKQITDVEIKDKDVTNLDVVLDNSEGTVLDQVVITGTFKKESIGALYAQQKNSISISDGISAEIIKKTPDKNTGEVLKRVSGASVQDNKFLVIRGLSDRYNSSLLNNSPLPSTEPDRKAFSFDIIPSSLVDNIVISKTASPDLPGDLTGGAINIKTKDFPDKKTVEFSVGLGGNTQTTFKDFYGSKRTVGNYFGLKNPDNNLPSSFPKNKESYTSLPANDKAEYTKDFKNTWGYKNLGKSLPYQNLQFIYGNSFLLENGGKFGVIGSLTYRNSESISNEIRNDFNGTSQGYNNYYSKYRDNYYRFSSSVGALANLSYIKDKFKISLKNIFNQSLEQNFISREGEIVNENYRKTTMLEVFEKRMFNSVLDGEYLLAPSKQSKLTWNLSYSGIWDNEPDLRRLSYIKSVDETDPNVPFQAAIPNGSPSPEQAGKFYSNLKENIYSGGVNWSHGLNLMGLEQSVKIGALKQYKKRNVDARVLGYVNKTADFNESRELLGLPQDQLFDNSNIAGNKLFIEDITNQTNSYEGTGDLNAGYAMISGNISEKLKATIGARVENYIEKLNTGSISVDVDNNVNNNYTDILPSLNLTYELTPKTNLRFSFSNTVARAQFRELAAFSFFDFITNSMKIGNPDLKRTKISNIDVRYEFYPSLGKLISVSGFYKDLKNPIETNVRSGSTAASRTVTFINAPKAYIAGAEIEIRHDLGIFNDESEFLKKIVFSANASLIKSEVNFEGSTLLAENKRPLYGQSPYLLNLGLQYSGGNGWESSVFFNRAGRRIDVVGFGNYINSIFVDEYHTIYEAPRSLLDFQLSKKLISNKAELKLNVGNILDSKSIFYQDVDKNGKYNVSGDQLINSVKYGRNFSLSFGYKF</sequence>
<keyword evidence="2 4" id="KW-0472">Membrane</keyword>
<accession>A0A363NPP4</accession>
<feature type="chain" id="PRO_5016577916" evidence="5">
    <location>
        <begin position="27"/>
        <end position="957"/>
    </location>
</feature>
<evidence type="ECO:0000313" key="8">
    <source>
        <dbReference type="EMBL" id="PUV22690.1"/>
    </source>
</evidence>
<dbReference type="InterPro" id="IPR037066">
    <property type="entry name" value="Plug_dom_sf"/>
</dbReference>
<name>A0A363NPP4_9SPHI</name>
<dbReference type="OrthoDB" id="9768470at2"/>
<dbReference type="AlphaFoldDB" id="A0A363NPP4"/>
<dbReference type="Gene3D" id="2.40.170.20">
    <property type="entry name" value="TonB-dependent receptor, beta-barrel domain"/>
    <property type="match status" value="1"/>
</dbReference>
<dbReference type="Pfam" id="PF00593">
    <property type="entry name" value="TonB_dep_Rec_b-barrel"/>
    <property type="match status" value="1"/>
</dbReference>
<dbReference type="Gene3D" id="2.60.40.1120">
    <property type="entry name" value="Carboxypeptidase-like, regulatory domain"/>
    <property type="match status" value="1"/>
</dbReference>
<reference evidence="8 9" key="1">
    <citation type="submission" date="2018-04" db="EMBL/GenBank/DDBJ databases">
        <title>Sphingobacterium sp. M46 Genome.</title>
        <authorList>
            <person name="Cheng J."/>
            <person name="Li Y."/>
        </authorList>
    </citation>
    <scope>NUCLEOTIDE SEQUENCE [LARGE SCALE GENOMIC DNA]</scope>
    <source>
        <strain evidence="8 9">M46</strain>
    </source>
</reference>
<evidence type="ECO:0000259" key="6">
    <source>
        <dbReference type="Pfam" id="PF00593"/>
    </source>
</evidence>
<evidence type="ECO:0000256" key="5">
    <source>
        <dbReference type="SAM" id="SignalP"/>
    </source>
</evidence>
<dbReference type="SUPFAM" id="SSF49464">
    <property type="entry name" value="Carboxypeptidase regulatory domain-like"/>
    <property type="match status" value="1"/>
</dbReference>
<evidence type="ECO:0000256" key="2">
    <source>
        <dbReference type="ARBA" id="ARBA00023136"/>
    </source>
</evidence>
<keyword evidence="3" id="KW-0998">Cell outer membrane</keyword>
<evidence type="ECO:0000256" key="1">
    <source>
        <dbReference type="ARBA" id="ARBA00004442"/>
    </source>
</evidence>
<dbReference type="Gene3D" id="2.170.130.10">
    <property type="entry name" value="TonB-dependent receptor, plug domain"/>
    <property type="match status" value="1"/>
</dbReference>
<keyword evidence="4" id="KW-0798">TonB box</keyword>
<dbReference type="RefSeq" id="WP_108635718.1">
    <property type="nucleotide sequence ID" value="NZ_QCXX01000006.1"/>
</dbReference>
<keyword evidence="8" id="KW-0675">Receptor</keyword>
<feature type="domain" description="TonB-dependent receptor-like beta-barrel" evidence="6">
    <location>
        <begin position="480"/>
        <end position="915"/>
    </location>
</feature>
<feature type="signal peptide" evidence="5">
    <location>
        <begin position="1"/>
        <end position="26"/>
    </location>
</feature>
<dbReference type="InterPro" id="IPR012910">
    <property type="entry name" value="Plug_dom"/>
</dbReference>
<dbReference type="PANTHER" id="PTHR40980">
    <property type="entry name" value="PLUG DOMAIN-CONTAINING PROTEIN"/>
    <property type="match status" value="1"/>
</dbReference>
<proteinExistence type="inferred from homology"/>
<keyword evidence="5" id="KW-0732">Signal</keyword>
<comment type="subcellular location">
    <subcellularLocation>
        <location evidence="1 4">Cell outer membrane</location>
    </subcellularLocation>
</comment>
<dbReference type="InterPro" id="IPR008969">
    <property type="entry name" value="CarboxyPept-like_regulatory"/>
</dbReference>
<dbReference type="SUPFAM" id="SSF56935">
    <property type="entry name" value="Porins"/>
    <property type="match status" value="1"/>
</dbReference>
<evidence type="ECO:0000256" key="3">
    <source>
        <dbReference type="ARBA" id="ARBA00023237"/>
    </source>
</evidence>
<feature type="domain" description="TonB-dependent receptor plug" evidence="7">
    <location>
        <begin position="140"/>
        <end position="237"/>
    </location>
</feature>
<dbReference type="PANTHER" id="PTHR40980:SF5">
    <property type="entry name" value="TONB-DEPENDENT RECEPTOR"/>
    <property type="match status" value="1"/>
</dbReference>
<gene>
    <name evidence="8" type="ORF">DCO56_21070</name>
</gene>
<dbReference type="GO" id="GO:0009279">
    <property type="term" value="C:cell outer membrane"/>
    <property type="evidence" value="ECO:0007669"/>
    <property type="project" value="UniProtKB-SubCell"/>
</dbReference>
<organism evidence="8 9">
    <name type="scientific">Sphingobacterium athyrii</name>
    <dbReference type="NCBI Taxonomy" id="2152717"/>
    <lineage>
        <taxon>Bacteria</taxon>
        <taxon>Pseudomonadati</taxon>
        <taxon>Bacteroidota</taxon>
        <taxon>Sphingobacteriia</taxon>
        <taxon>Sphingobacteriales</taxon>
        <taxon>Sphingobacteriaceae</taxon>
        <taxon>Sphingobacterium</taxon>
    </lineage>
</organism>
<dbReference type="InterPro" id="IPR036942">
    <property type="entry name" value="Beta-barrel_TonB_sf"/>
</dbReference>
<evidence type="ECO:0000256" key="4">
    <source>
        <dbReference type="RuleBase" id="RU003357"/>
    </source>
</evidence>
<evidence type="ECO:0000313" key="9">
    <source>
        <dbReference type="Proteomes" id="UP000250831"/>
    </source>
</evidence>
<dbReference type="Pfam" id="PF07715">
    <property type="entry name" value="Plug"/>
    <property type="match status" value="1"/>
</dbReference>